<evidence type="ECO:0000313" key="1">
    <source>
        <dbReference type="EMBL" id="PMD21382.1"/>
    </source>
</evidence>
<proteinExistence type="predicted"/>
<evidence type="ECO:0008006" key="3">
    <source>
        <dbReference type="Google" id="ProtNLM"/>
    </source>
</evidence>
<dbReference type="Proteomes" id="UP000235672">
    <property type="component" value="Unassembled WGS sequence"/>
</dbReference>
<sequence>MSNHNHPGMPQGFRHVCMMEGPDPTASLASRRFDVLQKENKKHLDEIARLKTLLTAHKIPCEPSVNLTVQSRRRSSRHLTQPASTTLPQLPIEIQLRILNHALTSPHPIIDPFYKLRRDTVTEEEWSRRAQININFLATCKAFHVEGLQLIFANNTFIFTQAAALGNFTRFSCSLRATVKQVKLRVVGRYYDEVAGKRDLTGNVDYHPSVNQLMIPIIARPPGLTKDRGIQAYCWEQLADFLRALLMPEPASLSRQKLFPGLEFMQIDLVNFCDHLPYGGYQFSSLVRWHVGQIADEILITGAPMDDVNEEGFSNEERVLHQLLRDGGLAGTAVPLFVSISSGLKPLKGPWNGIAQIVVRADQEPASKSAKTVIHPEGGEPPKSTFKPGKTVWKWTTDSLTNPNKRWIEFHRESGLPADEAIFDSDLWSDLED</sequence>
<dbReference type="PANTHER" id="PTHR42085:SF1">
    <property type="entry name" value="F-BOX DOMAIN-CONTAINING PROTEIN"/>
    <property type="match status" value="1"/>
</dbReference>
<dbReference type="InterPro" id="IPR038883">
    <property type="entry name" value="AN11006-like"/>
</dbReference>
<accession>A0A2J6Q524</accession>
<protein>
    <recommendedName>
        <fullName evidence="3">F-box domain-containing protein</fullName>
    </recommendedName>
</protein>
<dbReference type="OrthoDB" id="5279415at2759"/>
<organism evidence="1 2">
    <name type="scientific">Hyaloscypha hepaticicola</name>
    <dbReference type="NCBI Taxonomy" id="2082293"/>
    <lineage>
        <taxon>Eukaryota</taxon>
        <taxon>Fungi</taxon>
        <taxon>Dikarya</taxon>
        <taxon>Ascomycota</taxon>
        <taxon>Pezizomycotina</taxon>
        <taxon>Leotiomycetes</taxon>
        <taxon>Helotiales</taxon>
        <taxon>Hyaloscyphaceae</taxon>
        <taxon>Hyaloscypha</taxon>
    </lineage>
</organism>
<reference evidence="1 2" key="1">
    <citation type="submission" date="2016-05" db="EMBL/GenBank/DDBJ databases">
        <title>A degradative enzymes factory behind the ericoid mycorrhizal symbiosis.</title>
        <authorList>
            <consortium name="DOE Joint Genome Institute"/>
            <person name="Martino E."/>
            <person name="Morin E."/>
            <person name="Grelet G."/>
            <person name="Kuo A."/>
            <person name="Kohler A."/>
            <person name="Daghino S."/>
            <person name="Barry K."/>
            <person name="Choi C."/>
            <person name="Cichocki N."/>
            <person name="Clum A."/>
            <person name="Copeland A."/>
            <person name="Hainaut M."/>
            <person name="Haridas S."/>
            <person name="Labutti K."/>
            <person name="Lindquist E."/>
            <person name="Lipzen A."/>
            <person name="Khouja H.-R."/>
            <person name="Murat C."/>
            <person name="Ohm R."/>
            <person name="Olson A."/>
            <person name="Spatafora J."/>
            <person name="Veneault-Fourrey C."/>
            <person name="Henrissat B."/>
            <person name="Grigoriev I."/>
            <person name="Martin F."/>
            <person name="Perotto S."/>
        </authorList>
    </citation>
    <scope>NUCLEOTIDE SEQUENCE [LARGE SCALE GENOMIC DNA]</scope>
    <source>
        <strain evidence="1 2">UAMH 7357</strain>
    </source>
</reference>
<dbReference type="EMBL" id="KZ613481">
    <property type="protein sequence ID" value="PMD21382.1"/>
    <property type="molecule type" value="Genomic_DNA"/>
</dbReference>
<dbReference type="PANTHER" id="PTHR42085">
    <property type="entry name" value="F-BOX DOMAIN-CONTAINING PROTEIN"/>
    <property type="match status" value="1"/>
</dbReference>
<evidence type="ECO:0000313" key="2">
    <source>
        <dbReference type="Proteomes" id="UP000235672"/>
    </source>
</evidence>
<name>A0A2J6Q524_9HELO</name>
<gene>
    <name evidence="1" type="ORF">NA56DRAFT_625983</name>
</gene>
<keyword evidence="2" id="KW-1185">Reference proteome</keyword>
<dbReference type="AlphaFoldDB" id="A0A2J6Q524"/>